<feature type="transmembrane region" description="Helical" evidence="1">
    <location>
        <begin position="17"/>
        <end position="36"/>
    </location>
</feature>
<feature type="transmembrane region" description="Helical" evidence="1">
    <location>
        <begin position="137"/>
        <end position="155"/>
    </location>
</feature>
<proteinExistence type="predicted"/>
<keyword evidence="1" id="KW-1133">Transmembrane helix</keyword>
<keyword evidence="1" id="KW-0472">Membrane</keyword>
<evidence type="ECO:0000313" key="2">
    <source>
        <dbReference type="EMBL" id="QDV37850.1"/>
    </source>
</evidence>
<protein>
    <submittedName>
        <fullName evidence="2">Uncharacterized protein</fullName>
    </submittedName>
</protein>
<dbReference type="AlphaFoldDB" id="A0A518HAH3"/>
<keyword evidence="1" id="KW-0812">Transmembrane</keyword>
<feature type="transmembrane region" description="Helical" evidence="1">
    <location>
        <begin position="48"/>
        <end position="69"/>
    </location>
</feature>
<name>A0A518HAH3_9BACT</name>
<accession>A0A518HAH3</accession>
<dbReference type="KEGG" id="tpla:ElP_57970"/>
<dbReference type="Proteomes" id="UP000317835">
    <property type="component" value="Chromosome"/>
</dbReference>
<dbReference type="RefSeq" id="WP_145275921.1">
    <property type="nucleotide sequence ID" value="NZ_CP036426.1"/>
</dbReference>
<feature type="transmembrane region" description="Helical" evidence="1">
    <location>
        <begin position="100"/>
        <end position="116"/>
    </location>
</feature>
<reference evidence="2 3" key="1">
    <citation type="submission" date="2019-02" db="EMBL/GenBank/DDBJ databases">
        <title>Deep-cultivation of Planctomycetes and their phenomic and genomic characterization uncovers novel biology.</title>
        <authorList>
            <person name="Wiegand S."/>
            <person name="Jogler M."/>
            <person name="Boedeker C."/>
            <person name="Pinto D."/>
            <person name="Vollmers J."/>
            <person name="Rivas-Marin E."/>
            <person name="Kohn T."/>
            <person name="Peeters S.H."/>
            <person name="Heuer A."/>
            <person name="Rast P."/>
            <person name="Oberbeckmann S."/>
            <person name="Bunk B."/>
            <person name="Jeske O."/>
            <person name="Meyerdierks A."/>
            <person name="Storesund J.E."/>
            <person name="Kallscheuer N."/>
            <person name="Luecker S."/>
            <person name="Lage O.M."/>
            <person name="Pohl T."/>
            <person name="Merkel B.J."/>
            <person name="Hornburger P."/>
            <person name="Mueller R.-W."/>
            <person name="Bruemmer F."/>
            <person name="Labrenz M."/>
            <person name="Spormann A.M."/>
            <person name="Op den Camp H."/>
            <person name="Overmann J."/>
            <person name="Amann R."/>
            <person name="Jetten M.S.M."/>
            <person name="Mascher T."/>
            <person name="Medema M.H."/>
            <person name="Devos D.P."/>
            <person name="Kaster A.-K."/>
            <person name="Ovreas L."/>
            <person name="Rohde M."/>
            <person name="Galperin M.Y."/>
            <person name="Jogler C."/>
        </authorList>
    </citation>
    <scope>NUCLEOTIDE SEQUENCE [LARGE SCALE GENOMIC DNA]</scope>
    <source>
        <strain evidence="2 3">ElP</strain>
    </source>
</reference>
<feature type="transmembrane region" description="Helical" evidence="1">
    <location>
        <begin position="76"/>
        <end position="94"/>
    </location>
</feature>
<evidence type="ECO:0000313" key="3">
    <source>
        <dbReference type="Proteomes" id="UP000317835"/>
    </source>
</evidence>
<evidence type="ECO:0000256" key="1">
    <source>
        <dbReference type="SAM" id="Phobius"/>
    </source>
</evidence>
<organism evidence="2 3">
    <name type="scientific">Tautonia plasticadhaerens</name>
    <dbReference type="NCBI Taxonomy" id="2527974"/>
    <lineage>
        <taxon>Bacteria</taxon>
        <taxon>Pseudomonadati</taxon>
        <taxon>Planctomycetota</taxon>
        <taxon>Planctomycetia</taxon>
        <taxon>Isosphaerales</taxon>
        <taxon>Isosphaeraceae</taxon>
        <taxon>Tautonia</taxon>
    </lineage>
</organism>
<gene>
    <name evidence="2" type="ORF">ElP_57970</name>
</gene>
<dbReference type="EMBL" id="CP036426">
    <property type="protein sequence ID" value="QDV37850.1"/>
    <property type="molecule type" value="Genomic_DNA"/>
</dbReference>
<keyword evidence="3" id="KW-1185">Reference proteome</keyword>
<sequence length="170" mass="18045">MSTPTTLIASDRIGPPIARWVGAVLALCAVMAVMQVDWINPATVRGAPIGLVMAIVWCVGLAIWLLGVVRRGRSRFQLWMMAGVVALFALHFGAVRALGPFIPTVVATGFFSAAMIRSSLSPTEPRGAPYRGRACRAIMMSGALFLLAHSLRIIGQDGLMAAGLIDYPAP</sequence>